<dbReference type="InterPro" id="IPR022837">
    <property type="entry name" value="MsrQ-like"/>
</dbReference>
<keyword evidence="7" id="KW-0349">Heme</keyword>
<comment type="similarity">
    <text evidence="7">Belongs to the MsrQ family.</text>
</comment>
<dbReference type="GO" id="GO:0009055">
    <property type="term" value="F:electron transfer activity"/>
    <property type="evidence" value="ECO:0007669"/>
    <property type="project" value="UniProtKB-UniRule"/>
</dbReference>
<proteinExistence type="inferred from homology"/>
<keyword evidence="7" id="KW-1003">Cell membrane</keyword>
<keyword evidence="7" id="KW-0288">FMN</keyword>
<organism evidence="9 10">
    <name type="scientific">Pseudaminobacter salicylatoxidans</name>
    <dbReference type="NCBI Taxonomy" id="93369"/>
    <lineage>
        <taxon>Bacteria</taxon>
        <taxon>Pseudomonadati</taxon>
        <taxon>Pseudomonadota</taxon>
        <taxon>Alphaproteobacteria</taxon>
        <taxon>Hyphomicrobiales</taxon>
        <taxon>Phyllobacteriaceae</taxon>
        <taxon>Pseudaminobacter</taxon>
    </lineage>
</organism>
<dbReference type="Proteomes" id="UP000245396">
    <property type="component" value="Unassembled WGS sequence"/>
</dbReference>
<dbReference type="NCBIfam" id="NF003833">
    <property type="entry name" value="PRK05419.1-5"/>
    <property type="match status" value="1"/>
</dbReference>
<keyword evidence="5 7" id="KW-0408">Iron</keyword>
<comment type="cofactor">
    <cofactor evidence="7">
        <name>FMN</name>
        <dbReference type="ChEBI" id="CHEBI:58210"/>
    </cofactor>
    <text evidence="7">Binds 1 FMN per subunit.</text>
</comment>
<evidence type="ECO:0000256" key="5">
    <source>
        <dbReference type="ARBA" id="ARBA00023004"/>
    </source>
</evidence>
<name>A0A316C4C7_PSESE</name>
<keyword evidence="7" id="KW-0249">Electron transport</keyword>
<dbReference type="GO" id="GO:0030091">
    <property type="term" value="P:protein repair"/>
    <property type="evidence" value="ECO:0007669"/>
    <property type="project" value="UniProtKB-UniRule"/>
</dbReference>
<gene>
    <name evidence="7" type="primary">msrQ</name>
    <name evidence="9" type="ORF">C7441_105165</name>
</gene>
<evidence type="ECO:0000256" key="4">
    <source>
        <dbReference type="ARBA" id="ARBA00022989"/>
    </source>
</evidence>
<comment type="cofactor">
    <cofactor evidence="7">
        <name>heme b</name>
        <dbReference type="ChEBI" id="CHEBI:60344"/>
    </cofactor>
    <text evidence="7">Binds 1 heme b (iron(II)-protoporphyrin IX) group per subunit.</text>
</comment>
<feature type="transmembrane region" description="Helical" evidence="7">
    <location>
        <begin position="122"/>
        <end position="141"/>
    </location>
</feature>
<dbReference type="GO" id="GO:0010181">
    <property type="term" value="F:FMN binding"/>
    <property type="evidence" value="ECO:0007669"/>
    <property type="project" value="UniProtKB-UniRule"/>
</dbReference>
<reference evidence="9 10" key="1">
    <citation type="submission" date="2018-05" db="EMBL/GenBank/DDBJ databases">
        <title>Genomic Encyclopedia of Type Strains, Phase IV (KMG-IV): sequencing the most valuable type-strain genomes for metagenomic binning, comparative biology and taxonomic classification.</title>
        <authorList>
            <person name="Goeker M."/>
        </authorList>
    </citation>
    <scope>NUCLEOTIDE SEQUENCE [LARGE SCALE GENOMIC DNA]</scope>
    <source>
        <strain evidence="9 10">DSM 6986</strain>
    </source>
</reference>
<evidence type="ECO:0000313" key="9">
    <source>
        <dbReference type="EMBL" id="PWJ84549.1"/>
    </source>
</evidence>
<dbReference type="EMBL" id="QGGG01000005">
    <property type="protein sequence ID" value="PWJ84549.1"/>
    <property type="molecule type" value="Genomic_DNA"/>
</dbReference>
<keyword evidence="10" id="KW-1185">Reference proteome</keyword>
<dbReference type="Pfam" id="PF01794">
    <property type="entry name" value="Ferric_reduct"/>
    <property type="match status" value="1"/>
</dbReference>
<dbReference type="GO" id="GO:0016679">
    <property type="term" value="F:oxidoreductase activity, acting on diphenols and related substances as donors"/>
    <property type="evidence" value="ECO:0007669"/>
    <property type="project" value="TreeGrafter"/>
</dbReference>
<comment type="subunit">
    <text evidence="7">Heterodimer of a catalytic subunit (MsrP) and a heme-binding subunit (MsrQ).</text>
</comment>
<feature type="transmembrane region" description="Helical" evidence="7">
    <location>
        <begin position="12"/>
        <end position="33"/>
    </location>
</feature>
<dbReference type="InterPro" id="IPR013130">
    <property type="entry name" value="Fe3_Rdtase_TM_dom"/>
</dbReference>
<comment type="function">
    <text evidence="7">Part of the MsrPQ system that repairs oxidized periplasmic proteins containing methionine sulfoxide residues (Met-O), using respiratory chain electrons. Thus protects these proteins from oxidative-stress damage caused by reactive species of oxygen and chlorine generated by the host defense mechanisms. MsrPQ is essential for the maintenance of envelope integrity under bleach stress, rescuing a wide series of structurally unrelated periplasmic proteins from methionine oxidation. MsrQ provides electrons for reduction to the reductase catalytic subunit MsrP, using the quinone pool of the respiratory chain.</text>
</comment>
<keyword evidence="7" id="KW-0479">Metal-binding</keyword>
<evidence type="ECO:0000256" key="1">
    <source>
        <dbReference type="ARBA" id="ARBA00004141"/>
    </source>
</evidence>
<dbReference type="OrthoDB" id="9788328at2"/>
<feature type="transmembrane region" description="Helical" evidence="7">
    <location>
        <begin position="53"/>
        <end position="72"/>
    </location>
</feature>
<evidence type="ECO:0000256" key="7">
    <source>
        <dbReference type="HAMAP-Rule" id="MF_01207"/>
    </source>
</evidence>
<accession>A0A316C4C7</accession>
<evidence type="ECO:0000259" key="8">
    <source>
        <dbReference type="Pfam" id="PF01794"/>
    </source>
</evidence>
<evidence type="ECO:0000313" key="10">
    <source>
        <dbReference type="Proteomes" id="UP000245396"/>
    </source>
</evidence>
<feature type="transmembrane region" description="Helical" evidence="7">
    <location>
        <begin position="153"/>
        <end position="170"/>
    </location>
</feature>
<protein>
    <recommendedName>
        <fullName evidence="7">Protein-methionine-sulfoxide reductase heme-binding subunit MsrQ</fullName>
    </recommendedName>
    <alternativeName>
        <fullName evidence="7">Flavocytochrome MsrQ</fullName>
    </alternativeName>
</protein>
<dbReference type="GO" id="GO:0020037">
    <property type="term" value="F:heme binding"/>
    <property type="evidence" value="ECO:0007669"/>
    <property type="project" value="UniProtKB-UniRule"/>
</dbReference>
<dbReference type="STRING" id="1192868.GCA_000304395_00399"/>
<keyword evidence="4 7" id="KW-1133">Transmembrane helix</keyword>
<feature type="transmembrane region" description="Helical" evidence="7">
    <location>
        <begin position="84"/>
        <end position="102"/>
    </location>
</feature>
<feature type="domain" description="Ferric oxidoreductase" evidence="8">
    <location>
        <begin position="52"/>
        <end position="163"/>
    </location>
</feature>
<feature type="transmembrane region" description="Helical" evidence="7">
    <location>
        <begin position="176"/>
        <end position="195"/>
    </location>
</feature>
<dbReference type="PANTHER" id="PTHR36964:SF1">
    <property type="entry name" value="PROTEIN-METHIONINE-SULFOXIDE REDUCTASE HEME-BINDING SUBUNIT MSRQ"/>
    <property type="match status" value="1"/>
</dbReference>
<evidence type="ECO:0000256" key="3">
    <source>
        <dbReference type="ARBA" id="ARBA00022692"/>
    </source>
</evidence>
<sequence length="214" mass="23890">MALLRSGIARRWRPASVWMLYVAGLLPAAWGFYLGATGNLGADPVKTFEHHLGLWALRFIVLTLAVSPLRDLGGPNLIRYRRALGLLSFYYVLMHFAVYLVLDQALVPSAVLADIVKRPFITLGMAALLLLVPLALTSNSFSIKRLGRNWSRLHRLVYVIAGLAGLHFALSTKVLAAEHYFYLGLLAVLIAYRIVRSLQPRRGRRRAMQPVATE</sequence>
<keyword evidence="2 7" id="KW-0813">Transport</keyword>
<dbReference type="RefSeq" id="WP_109612588.1">
    <property type="nucleotide sequence ID" value="NZ_QGGG01000005.1"/>
</dbReference>
<dbReference type="GO" id="GO:0046872">
    <property type="term" value="F:metal ion binding"/>
    <property type="evidence" value="ECO:0007669"/>
    <property type="project" value="UniProtKB-KW"/>
</dbReference>
<dbReference type="HAMAP" id="MF_01207">
    <property type="entry name" value="MsrQ"/>
    <property type="match status" value="1"/>
</dbReference>
<comment type="caution">
    <text evidence="9">The sequence shown here is derived from an EMBL/GenBank/DDBJ whole genome shotgun (WGS) entry which is preliminary data.</text>
</comment>
<keyword evidence="3 7" id="KW-0812">Transmembrane</keyword>
<evidence type="ECO:0000256" key="6">
    <source>
        <dbReference type="ARBA" id="ARBA00023136"/>
    </source>
</evidence>
<evidence type="ECO:0000256" key="2">
    <source>
        <dbReference type="ARBA" id="ARBA00022448"/>
    </source>
</evidence>
<dbReference type="PANTHER" id="PTHR36964">
    <property type="entry name" value="PROTEIN-METHIONINE-SULFOXIDE REDUCTASE HEME-BINDING SUBUNIT MSRQ"/>
    <property type="match status" value="1"/>
</dbReference>
<comment type="subcellular location">
    <subcellularLocation>
        <location evidence="7">Cell membrane</location>
        <topology evidence="7">Multi-pass membrane protein</topology>
    </subcellularLocation>
    <subcellularLocation>
        <location evidence="1">Membrane</location>
        <topology evidence="1">Multi-pass membrane protein</topology>
    </subcellularLocation>
</comment>
<keyword evidence="7" id="KW-0285">Flavoprotein</keyword>
<keyword evidence="6 7" id="KW-0472">Membrane</keyword>
<dbReference type="AlphaFoldDB" id="A0A316C4C7"/>
<dbReference type="GO" id="GO:0005886">
    <property type="term" value="C:plasma membrane"/>
    <property type="evidence" value="ECO:0007669"/>
    <property type="project" value="UniProtKB-SubCell"/>
</dbReference>